<dbReference type="InterPro" id="IPR030048">
    <property type="entry name" value="SurE"/>
</dbReference>
<dbReference type="HAMAP" id="MF_00060">
    <property type="entry name" value="SurE"/>
    <property type="match status" value="1"/>
</dbReference>
<evidence type="ECO:0000313" key="10">
    <source>
        <dbReference type="Proteomes" id="UP000637267"/>
    </source>
</evidence>
<dbReference type="EC" id="3.1.3.5" evidence="7"/>
<evidence type="ECO:0000256" key="6">
    <source>
        <dbReference type="ARBA" id="ARBA00022801"/>
    </source>
</evidence>
<comment type="catalytic activity">
    <reaction evidence="1 7">
        <text>a ribonucleoside 5'-phosphate + H2O = a ribonucleoside + phosphate</text>
        <dbReference type="Rhea" id="RHEA:12484"/>
        <dbReference type="ChEBI" id="CHEBI:15377"/>
        <dbReference type="ChEBI" id="CHEBI:18254"/>
        <dbReference type="ChEBI" id="CHEBI:43474"/>
        <dbReference type="ChEBI" id="CHEBI:58043"/>
        <dbReference type="EC" id="3.1.3.5"/>
    </reaction>
</comment>
<keyword evidence="6 7" id="KW-0378">Hydrolase</keyword>
<comment type="cofactor">
    <cofactor evidence="7">
        <name>a divalent metal cation</name>
        <dbReference type="ChEBI" id="CHEBI:60240"/>
    </cofactor>
    <text evidence="7">Binds 1 divalent metal cation per subunit.</text>
</comment>
<feature type="binding site" evidence="7">
    <location>
        <position position="113"/>
    </location>
    <ligand>
        <name>a divalent metal cation</name>
        <dbReference type="ChEBI" id="CHEBI:60240"/>
    </ligand>
</feature>
<feature type="binding site" evidence="7">
    <location>
        <position position="28"/>
    </location>
    <ligand>
        <name>a divalent metal cation</name>
        <dbReference type="ChEBI" id="CHEBI:60240"/>
    </ligand>
</feature>
<gene>
    <name evidence="7 9" type="primary">surE</name>
    <name evidence="9" type="ORF">GCM10010970_07810</name>
</gene>
<evidence type="ECO:0000256" key="5">
    <source>
        <dbReference type="ARBA" id="ARBA00022741"/>
    </source>
</evidence>
<protein>
    <recommendedName>
        <fullName evidence="7">5'-nucleotidase SurE</fullName>
        <ecNumber evidence="7">3.1.3.5</ecNumber>
    </recommendedName>
    <alternativeName>
        <fullName evidence="7">Nucleoside 5'-monophosphate phosphohydrolase</fullName>
    </alternativeName>
</protein>
<comment type="similarity">
    <text evidence="2 7">Belongs to the SurE nucleotidase family.</text>
</comment>
<keyword evidence="5 7" id="KW-0547">Nucleotide-binding</keyword>
<dbReference type="Gene3D" id="3.40.1210.10">
    <property type="entry name" value="Survival protein SurE-like phosphatase/nucleotidase"/>
    <property type="match status" value="1"/>
</dbReference>
<proteinExistence type="inferred from homology"/>
<dbReference type="PANTHER" id="PTHR30457">
    <property type="entry name" value="5'-NUCLEOTIDASE SURE"/>
    <property type="match status" value="1"/>
</dbReference>
<reference evidence="10" key="1">
    <citation type="journal article" date="2019" name="Int. J. Syst. Evol. Microbiol.">
        <title>The Global Catalogue of Microorganisms (GCM) 10K type strain sequencing project: providing services to taxonomists for standard genome sequencing and annotation.</title>
        <authorList>
            <consortium name="The Broad Institute Genomics Platform"/>
            <consortium name="The Broad Institute Genome Sequencing Center for Infectious Disease"/>
            <person name="Wu L."/>
            <person name="Ma J."/>
        </authorList>
    </citation>
    <scope>NUCLEOTIDE SEQUENCE [LARGE SCALE GENOMIC DNA]</scope>
    <source>
        <strain evidence="10">CGMCC 1.8859</strain>
    </source>
</reference>
<dbReference type="InterPro" id="IPR036523">
    <property type="entry name" value="SurE-like_sf"/>
</dbReference>
<accession>A0ABQ2P641</accession>
<keyword evidence="10" id="KW-1185">Reference proteome</keyword>
<name>A0ABQ2P641_9NEIS</name>
<comment type="subcellular location">
    <subcellularLocation>
        <location evidence="7">Cytoplasm</location>
    </subcellularLocation>
</comment>
<organism evidence="9 10">
    <name type="scientific">Silvimonas iriomotensis</name>
    <dbReference type="NCBI Taxonomy" id="449662"/>
    <lineage>
        <taxon>Bacteria</taxon>
        <taxon>Pseudomonadati</taxon>
        <taxon>Pseudomonadota</taxon>
        <taxon>Betaproteobacteria</taxon>
        <taxon>Neisseriales</taxon>
        <taxon>Chitinibacteraceae</taxon>
        <taxon>Silvimonas</taxon>
    </lineage>
</organism>
<dbReference type="NCBIfam" id="NF001490">
    <property type="entry name" value="PRK00346.1-4"/>
    <property type="match status" value="1"/>
</dbReference>
<evidence type="ECO:0000256" key="7">
    <source>
        <dbReference type="HAMAP-Rule" id="MF_00060"/>
    </source>
</evidence>
<dbReference type="Proteomes" id="UP000637267">
    <property type="component" value="Unassembled WGS sequence"/>
</dbReference>
<dbReference type="InterPro" id="IPR002828">
    <property type="entry name" value="SurE-like_Pase/nucleotidase"/>
</dbReference>
<comment type="caution">
    <text evidence="9">The sequence shown here is derived from an EMBL/GenBank/DDBJ whole genome shotgun (WGS) entry which is preliminary data.</text>
</comment>
<feature type="domain" description="Survival protein SurE-like phosphatase/nucleotidase" evidence="8">
    <location>
        <begin position="23"/>
        <end position="203"/>
    </location>
</feature>
<dbReference type="PANTHER" id="PTHR30457:SF12">
    <property type="entry name" value="5'_3'-NUCLEOTIDASE SURE"/>
    <property type="match status" value="1"/>
</dbReference>
<keyword evidence="4 7" id="KW-0479">Metal-binding</keyword>
<evidence type="ECO:0000256" key="3">
    <source>
        <dbReference type="ARBA" id="ARBA00022490"/>
    </source>
</evidence>
<comment type="function">
    <text evidence="7">Nucleotidase that shows phosphatase activity on nucleoside 5'-monophosphates.</text>
</comment>
<evidence type="ECO:0000259" key="8">
    <source>
        <dbReference type="Pfam" id="PF01975"/>
    </source>
</evidence>
<evidence type="ECO:0000256" key="4">
    <source>
        <dbReference type="ARBA" id="ARBA00022723"/>
    </source>
</evidence>
<feature type="binding site" evidence="7">
    <location>
        <position position="29"/>
    </location>
    <ligand>
        <name>a divalent metal cation</name>
        <dbReference type="ChEBI" id="CHEBI:60240"/>
    </ligand>
</feature>
<evidence type="ECO:0000256" key="1">
    <source>
        <dbReference type="ARBA" id="ARBA00000815"/>
    </source>
</evidence>
<dbReference type="SUPFAM" id="SSF64167">
    <property type="entry name" value="SurE-like"/>
    <property type="match status" value="1"/>
</dbReference>
<feature type="binding site" evidence="7">
    <location>
        <position position="60"/>
    </location>
    <ligand>
        <name>a divalent metal cation</name>
        <dbReference type="ChEBI" id="CHEBI:60240"/>
    </ligand>
</feature>
<evidence type="ECO:0000256" key="2">
    <source>
        <dbReference type="ARBA" id="ARBA00011062"/>
    </source>
</evidence>
<dbReference type="EMBL" id="BMLX01000001">
    <property type="protein sequence ID" value="GGP18872.1"/>
    <property type="molecule type" value="Genomic_DNA"/>
</dbReference>
<dbReference type="Pfam" id="PF01975">
    <property type="entry name" value="SurE"/>
    <property type="match status" value="1"/>
</dbReference>
<sequence length="271" mass="28901">MIILFVAAEQAMPDSAPYHCQRILITNDDGIDAPGLAVLEHIARLLAPEVWIVAPAADQSGTGTSISLQDPLRIKPMGERRYAVTGTPADCVAVGVGHLLQATPPDLILSGVNRGANLGIETFFSGTVGAAMTGLMMGIRSIALSQKFTDGAPVRWETASTHGADVIRQISSGEWPAGVCLNINFPDVPPEQVKEVRISRQGRGLLNGVQVRSQQDPRGFDYQWLKLQRAPQPDADDAETPLLGLGHITITPLGFDRTAAAALSDLARKLD</sequence>
<dbReference type="NCBIfam" id="TIGR00087">
    <property type="entry name" value="surE"/>
    <property type="match status" value="1"/>
</dbReference>
<keyword evidence="3 7" id="KW-0963">Cytoplasm</keyword>
<evidence type="ECO:0000313" key="9">
    <source>
        <dbReference type="EMBL" id="GGP18872.1"/>
    </source>
</evidence>